<dbReference type="InterPro" id="IPR012337">
    <property type="entry name" value="RNaseH-like_sf"/>
</dbReference>
<dbReference type="Proteomes" id="UP000004691">
    <property type="component" value="Unassembled WGS sequence"/>
</dbReference>
<sequence>MGERDRLTRFTAEVFASLARSDQRAKAELYLRGLLLDGGRKSMLPMARRLGIDHQVLQQFVTSSTWELMPVRARLARWASRLVRPVAWVIGDLAFPKDGTGSACVARQYAPGLGKVTNCQVGASMHLVGDSVAATVNWRLFVPLEWNREGPVAETSRRRHRCGVPRTETHRPLWVLAVEMLDDLVGWGLRPPVVVAGDGYGDSDGFRAALDRRGLPYVVRVGGEVVAGTVIRPTEIRRRMEQGRQELVERFGLGHFEGRSWIGWHRHVTLASAAQVFSNAERLAYAEDGRETA</sequence>
<dbReference type="eggNOG" id="COG5659">
    <property type="taxonomic scope" value="Bacteria"/>
</dbReference>
<dbReference type="STRING" id="882086.SacxiDRAFT_0519"/>
<evidence type="ECO:0000313" key="2">
    <source>
        <dbReference type="EMBL" id="EID52795.1"/>
    </source>
</evidence>
<proteinExistence type="predicted"/>
<dbReference type="HOGENOM" id="CLU_033141_2_3_11"/>
<dbReference type="EMBL" id="JH636049">
    <property type="protein sequence ID" value="EID52795.1"/>
    <property type="molecule type" value="Genomic_DNA"/>
</dbReference>
<dbReference type="SUPFAM" id="SSF53098">
    <property type="entry name" value="Ribonuclease H-like"/>
    <property type="match status" value="1"/>
</dbReference>
<evidence type="ECO:0000259" key="1">
    <source>
        <dbReference type="Pfam" id="PF13546"/>
    </source>
</evidence>
<dbReference type="InterPro" id="IPR039365">
    <property type="entry name" value="IS701-like"/>
</dbReference>
<accession>I0UY42</accession>
<dbReference type="InterPro" id="IPR038721">
    <property type="entry name" value="IS701-like_DDE_dom"/>
</dbReference>
<dbReference type="PANTHER" id="PTHR33627">
    <property type="entry name" value="TRANSPOSASE"/>
    <property type="match status" value="1"/>
</dbReference>
<name>I0UY42_9PSEU</name>
<dbReference type="Pfam" id="PF13546">
    <property type="entry name" value="DDE_5"/>
    <property type="match status" value="1"/>
</dbReference>
<dbReference type="PANTHER" id="PTHR33627:SF1">
    <property type="entry name" value="TRANSPOSASE"/>
    <property type="match status" value="1"/>
</dbReference>
<keyword evidence="3" id="KW-1185">Reference proteome</keyword>
<reference evidence="2 3" key="1">
    <citation type="submission" date="2012-01" db="EMBL/GenBank/DDBJ databases">
        <title>Improved High-Quality Draft sequence of Saccharomonospora xinjiangensis XJ-54.</title>
        <authorList>
            <consortium name="US DOE Joint Genome Institute"/>
            <person name="Lucas S."/>
            <person name="Han J."/>
            <person name="Lapidus A."/>
            <person name="Cheng J.-F."/>
            <person name="Goodwin L."/>
            <person name="Pitluck S."/>
            <person name="Peters L."/>
            <person name="Mikhailova N."/>
            <person name="Teshima H."/>
            <person name="Detter J.C."/>
            <person name="Han C."/>
            <person name="Tapia R."/>
            <person name="Land M."/>
            <person name="Hauser L."/>
            <person name="Kyrpides N."/>
            <person name="Ivanova N."/>
            <person name="Pagani I."/>
            <person name="Brambilla E.-M."/>
            <person name="Klenk H.-P."/>
            <person name="Woyke T."/>
        </authorList>
    </citation>
    <scope>NUCLEOTIDE SEQUENCE [LARGE SCALE GENOMIC DNA]</scope>
    <source>
        <strain evidence="2 3">XJ-54</strain>
    </source>
</reference>
<protein>
    <recommendedName>
        <fullName evidence="1">Transposase IS701-like DDE domain-containing protein</fullName>
    </recommendedName>
</protein>
<feature type="domain" description="Transposase IS701-like DDE" evidence="1">
    <location>
        <begin position="13"/>
        <end position="227"/>
    </location>
</feature>
<dbReference type="AlphaFoldDB" id="I0UY42"/>
<gene>
    <name evidence="2" type="ORF">SacxiDRAFT_0519</name>
</gene>
<organism evidence="2 3">
    <name type="scientific">Saccharomonospora xinjiangensis XJ-54</name>
    <dbReference type="NCBI Taxonomy" id="882086"/>
    <lineage>
        <taxon>Bacteria</taxon>
        <taxon>Bacillati</taxon>
        <taxon>Actinomycetota</taxon>
        <taxon>Actinomycetes</taxon>
        <taxon>Pseudonocardiales</taxon>
        <taxon>Pseudonocardiaceae</taxon>
        <taxon>Saccharomonospora</taxon>
    </lineage>
</organism>
<dbReference type="eggNOG" id="COG3385">
    <property type="taxonomic scope" value="Bacteria"/>
</dbReference>
<evidence type="ECO:0000313" key="3">
    <source>
        <dbReference type="Proteomes" id="UP000004691"/>
    </source>
</evidence>